<feature type="transmembrane region" description="Helical" evidence="7">
    <location>
        <begin position="476"/>
        <end position="504"/>
    </location>
</feature>
<organism evidence="9 10">
    <name type="scientific">Brevibacterium ravenspurgense</name>
    <dbReference type="NCBI Taxonomy" id="479117"/>
    <lineage>
        <taxon>Bacteria</taxon>
        <taxon>Bacillati</taxon>
        <taxon>Actinomycetota</taxon>
        <taxon>Actinomycetes</taxon>
        <taxon>Micrococcales</taxon>
        <taxon>Brevibacteriaceae</taxon>
        <taxon>Brevibacterium</taxon>
    </lineage>
</organism>
<feature type="transmembrane region" description="Helical" evidence="7">
    <location>
        <begin position="415"/>
        <end position="439"/>
    </location>
</feature>
<dbReference type="InterPro" id="IPR011009">
    <property type="entry name" value="Kinase-like_dom_sf"/>
</dbReference>
<comment type="caution">
    <text evidence="9">The sequence shown here is derived from an EMBL/GenBank/DDBJ whole genome shotgun (WGS) entry which is preliminary data.</text>
</comment>
<dbReference type="Proteomes" id="UP000243589">
    <property type="component" value="Unassembled WGS sequence"/>
</dbReference>
<feature type="transmembrane region" description="Helical" evidence="7">
    <location>
        <begin position="557"/>
        <end position="579"/>
    </location>
</feature>
<dbReference type="PROSITE" id="PS00108">
    <property type="entry name" value="PROTEIN_KINASE_ST"/>
    <property type="match status" value="1"/>
</dbReference>
<keyword evidence="10" id="KW-1185">Reference proteome</keyword>
<dbReference type="PANTHER" id="PTHR43289:SF34">
    <property type="entry name" value="SERINE_THREONINE-PROTEIN KINASE YBDM-RELATED"/>
    <property type="match status" value="1"/>
</dbReference>
<feature type="transmembrane region" description="Helical" evidence="7">
    <location>
        <begin position="516"/>
        <end position="537"/>
    </location>
</feature>
<keyword evidence="1 9" id="KW-0808">Transferase</keyword>
<evidence type="ECO:0000256" key="1">
    <source>
        <dbReference type="ARBA" id="ARBA00022679"/>
    </source>
</evidence>
<evidence type="ECO:0000256" key="5">
    <source>
        <dbReference type="PROSITE-ProRule" id="PRU10141"/>
    </source>
</evidence>
<dbReference type="PANTHER" id="PTHR43289">
    <property type="entry name" value="MITOGEN-ACTIVATED PROTEIN KINASE KINASE KINASE 20-RELATED"/>
    <property type="match status" value="1"/>
</dbReference>
<evidence type="ECO:0000313" key="10">
    <source>
        <dbReference type="Proteomes" id="UP000243589"/>
    </source>
</evidence>
<keyword evidence="7" id="KW-1133">Transmembrane helix</keyword>
<dbReference type="EMBL" id="LQQC01000008">
    <property type="protein sequence ID" value="KXZ58970.1"/>
    <property type="molecule type" value="Genomic_DNA"/>
</dbReference>
<dbReference type="CDD" id="cd14014">
    <property type="entry name" value="STKc_PknB_like"/>
    <property type="match status" value="1"/>
</dbReference>
<dbReference type="PATRIC" id="fig|479117.4.peg.846"/>
<evidence type="ECO:0000256" key="4">
    <source>
        <dbReference type="ARBA" id="ARBA00022840"/>
    </source>
</evidence>
<accession>A0A150HBE3</accession>
<evidence type="ECO:0000256" key="6">
    <source>
        <dbReference type="SAM" id="MobiDB-lite"/>
    </source>
</evidence>
<evidence type="ECO:0000256" key="7">
    <source>
        <dbReference type="SAM" id="Phobius"/>
    </source>
</evidence>
<dbReference type="GO" id="GO:0004674">
    <property type="term" value="F:protein serine/threonine kinase activity"/>
    <property type="evidence" value="ECO:0007669"/>
    <property type="project" value="UniProtKB-EC"/>
</dbReference>
<dbReference type="InterPro" id="IPR008271">
    <property type="entry name" value="Ser/Thr_kinase_AS"/>
</dbReference>
<dbReference type="Gene3D" id="1.10.510.10">
    <property type="entry name" value="Transferase(Phosphotransferase) domain 1"/>
    <property type="match status" value="1"/>
</dbReference>
<keyword evidence="3 9" id="KW-0418">Kinase</keyword>
<keyword evidence="7" id="KW-0472">Membrane</keyword>
<dbReference type="SUPFAM" id="SSF56112">
    <property type="entry name" value="Protein kinase-like (PK-like)"/>
    <property type="match status" value="1"/>
</dbReference>
<evidence type="ECO:0000256" key="3">
    <source>
        <dbReference type="ARBA" id="ARBA00022777"/>
    </source>
</evidence>
<dbReference type="PROSITE" id="PS50011">
    <property type="entry name" value="PROTEIN_KINASE_DOM"/>
    <property type="match status" value="1"/>
</dbReference>
<gene>
    <name evidence="9" type="primary">afsK</name>
    <name evidence="9" type="ORF">Bravens_00845</name>
</gene>
<sequence>MTLGARCVFCAEIRDLKPILLNSSTLLVMNLQTVGGYRLGEKLGSGGMGVVYKGYDDHDRPVAVKVLNPSIADDEPSRMRLAREVRTLQRISHPRIAAVIDADLEADHPYIVTEFVSGTTLLEDVRSGGPFSESELVHFGHALIDALEAVHAAGVVHRDLKPANVMISDGEPVVIDFGIAQAADEVTVTVTGLVMGTPGYLSPEVVEGGDSAPSTDWWGWGATMAFAATGRNPFGGGGIDAVIARVATGRADLEGCPERIVPIIRAALQPKPANRPAADELLGALIDVEEGRMPAMGRGSENPTAVQPPAVGPTNVYPRPQSPAPQWAPPQHGSLGPAQRPYPPRQPAPPRPPALHQSPALGYQPHSPAPMVQHHAASPVAQQAVQYPAHRPPYPNAASAQPAVQKSLKGRLPTFGAVMLGMAAAVFAPLIMVIVSYVWQVLARTFGKVHVIVRRRRFYEGPDSAKWGFLSHGPGAFFSSLFLSIFATILPIMAGVATFILAHLNFVQFGGAPLRVTVELLIASFVYTLVLWLGPGAGMLRLGTRLTFDRCTGSSRAAGIIIGVVLLVAAAFLLSAVLASDSFDLWPLPPEILDSIPQLT</sequence>
<evidence type="ECO:0000313" key="9">
    <source>
        <dbReference type="EMBL" id="KXZ58970.1"/>
    </source>
</evidence>
<feature type="domain" description="Protein kinase" evidence="8">
    <location>
        <begin position="37"/>
        <end position="296"/>
    </location>
</feature>
<evidence type="ECO:0000256" key="2">
    <source>
        <dbReference type="ARBA" id="ARBA00022741"/>
    </source>
</evidence>
<dbReference type="AlphaFoldDB" id="A0A150HBE3"/>
<dbReference type="SMART" id="SM00220">
    <property type="entry name" value="S_TKc"/>
    <property type="match status" value="1"/>
</dbReference>
<dbReference type="InterPro" id="IPR000719">
    <property type="entry name" value="Prot_kinase_dom"/>
</dbReference>
<keyword evidence="2 5" id="KW-0547">Nucleotide-binding</keyword>
<keyword evidence="4 5" id="KW-0067">ATP-binding</keyword>
<protein>
    <submittedName>
        <fullName evidence="9">Serine/threonine-protein kinase AfsK</fullName>
        <ecNumber evidence="9">2.7.11.1</ecNumber>
    </submittedName>
</protein>
<name>A0A150HBE3_9MICO</name>
<feature type="binding site" evidence="5">
    <location>
        <position position="65"/>
    </location>
    <ligand>
        <name>ATP</name>
        <dbReference type="ChEBI" id="CHEBI:30616"/>
    </ligand>
</feature>
<keyword evidence="7" id="KW-0812">Transmembrane</keyword>
<dbReference type="PROSITE" id="PS00107">
    <property type="entry name" value="PROTEIN_KINASE_ATP"/>
    <property type="match status" value="1"/>
</dbReference>
<reference evidence="9 10" key="1">
    <citation type="submission" date="2016-01" db="EMBL/GenBank/DDBJ databases">
        <title>Use of Whole Genome Sequencing to ascertain that Brevibacterium massiliense (Roux, Raoult 2009) is a later heterotypic synonym of Brevibacterium ravenspurgense (Mages 2008).</title>
        <authorList>
            <person name="Bernier A.-M."/>
            <person name="Burdz T."/>
            <person name="Huynh C."/>
            <person name="Pachecho A.L."/>
            <person name="Wiebe D."/>
            <person name="Bonner C."/>
            <person name="Bernard K."/>
        </authorList>
    </citation>
    <scope>NUCLEOTIDE SEQUENCE [LARGE SCALE GENOMIC DNA]</scope>
    <source>
        <strain evidence="9 10">CCUG56047</strain>
    </source>
</reference>
<dbReference type="Gene3D" id="3.30.200.20">
    <property type="entry name" value="Phosphorylase Kinase, domain 1"/>
    <property type="match status" value="1"/>
</dbReference>
<evidence type="ECO:0000259" key="8">
    <source>
        <dbReference type="PROSITE" id="PS50011"/>
    </source>
</evidence>
<dbReference type="EC" id="2.7.11.1" evidence="9"/>
<feature type="region of interest" description="Disordered" evidence="6">
    <location>
        <begin position="294"/>
        <end position="381"/>
    </location>
</feature>
<dbReference type="GO" id="GO:0005524">
    <property type="term" value="F:ATP binding"/>
    <property type="evidence" value="ECO:0007669"/>
    <property type="project" value="UniProtKB-UniRule"/>
</dbReference>
<dbReference type="InterPro" id="IPR017441">
    <property type="entry name" value="Protein_kinase_ATP_BS"/>
</dbReference>
<feature type="compositionally biased region" description="Pro residues" evidence="6">
    <location>
        <begin position="340"/>
        <end position="353"/>
    </location>
</feature>
<dbReference type="Pfam" id="PF00069">
    <property type="entry name" value="Pkinase"/>
    <property type="match status" value="1"/>
</dbReference>
<proteinExistence type="predicted"/>